<sequence length="422" mass="48183">MNYLIEKGLLNTGLVELTPTMLGRYNEALVSLGIEPTARKRIFVDGAGWSHEVAREKKDDHYLCSGSLINPVAIIVTPAQYKKPVFYPSFSWMRRALRLVFDKYHREIYDTTTTHPITLDCENGLSSLECPGDLLLLSEIVLKPSDGNLTAIASEQGELIERFREGLNCLEPDVCDAIVSHRREHGDLRKRRLGMHPVTFDFCNDFYTVAFDGVAVIRSVQGSDMLIIEDERRFEETLRNEDCASSSPWYLYDDSKKRDPIKHLTGAGLIDLPLKAFRENPGILAVKKDLMLALALCDCEEGLDWDRCTPGKRKALYSKHIDRVPLIAELEHFAAEVHKGSAGRELSMELWQFLAAPAEHVPPPTQEVLWILLTRREPQNILELYTYDKNAFVKLYKQWSDTKQKWVAGYLAARYEPRMLQP</sequence>
<dbReference type="Pfam" id="PF20343">
    <property type="entry name" value="DUF6638"/>
    <property type="match status" value="1"/>
</dbReference>
<gene>
    <name evidence="1" type="ORF">A2765_04110</name>
</gene>
<reference evidence="1 2" key="1">
    <citation type="journal article" date="2016" name="Nat. Commun.">
        <title>Thousands of microbial genomes shed light on interconnected biogeochemical processes in an aquifer system.</title>
        <authorList>
            <person name="Anantharaman K."/>
            <person name="Brown C.T."/>
            <person name="Hug L.A."/>
            <person name="Sharon I."/>
            <person name="Castelle C.J."/>
            <person name="Probst A.J."/>
            <person name="Thomas B.C."/>
            <person name="Singh A."/>
            <person name="Wilkins M.J."/>
            <person name="Karaoz U."/>
            <person name="Brodie E.L."/>
            <person name="Williams K.H."/>
            <person name="Hubbard S.S."/>
            <person name="Banfield J.F."/>
        </authorList>
    </citation>
    <scope>NUCLEOTIDE SEQUENCE [LARGE SCALE GENOMIC DNA]</scope>
</reference>
<dbReference type="AlphaFoldDB" id="A0A1F6DE93"/>
<evidence type="ECO:0000313" key="2">
    <source>
        <dbReference type="Proteomes" id="UP000176377"/>
    </source>
</evidence>
<dbReference type="EMBL" id="MFLA01000016">
    <property type="protein sequence ID" value="OGG59744.1"/>
    <property type="molecule type" value="Genomic_DNA"/>
</dbReference>
<comment type="caution">
    <text evidence="1">The sequence shown here is derived from an EMBL/GenBank/DDBJ whole genome shotgun (WGS) entry which is preliminary data.</text>
</comment>
<dbReference type="Proteomes" id="UP000176377">
    <property type="component" value="Unassembled WGS sequence"/>
</dbReference>
<evidence type="ECO:0000313" key="1">
    <source>
        <dbReference type="EMBL" id="OGG59744.1"/>
    </source>
</evidence>
<proteinExistence type="predicted"/>
<accession>A0A1F6DE93</accession>
<dbReference type="InterPro" id="IPR046578">
    <property type="entry name" value="DUF6638"/>
</dbReference>
<organism evidence="1 2">
    <name type="scientific">Candidatus Kaiserbacteria bacterium RIFCSPHIGHO2_01_FULL_56_24</name>
    <dbReference type="NCBI Taxonomy" id="1798487"/>
    <lineage>
        <taxon>Bacteria</taxon>
        <taxon>Candidatus Kaiseribacteriota</taxon>
    </lineage>
</organism>
<protein>
    <submittedName>
        <fullName evidence="1">Uncharacterized protein</fullName>
    </submittedName>
</protein>
<name>A0A1F6DE93_9BACT</name>